<evidence type="ECO:0000259" key="2">
    <source>
        <dbReference type="PROSITE" id="PS51186"/>
    </source>
</evidence>
<dbReference type="STRING" id="574650.SAMN04487966_10821"/>
<dbReference type="PANTHER" id="PTHR13947:SF37">
    <property type="entry name" value="LD18367P"/>
    <property type="match status" value="1"/>
</dbReference>
<evidence type="ECO:0000313" key="4">
    <source>
        <dbReference type="Proteomes" id="UP000198881"/>
    </source>
</evidence>
<evidence type="ECO:0000313" key="3">
    <source>
        <dbReference type="EMBL" id="SFV23650.1"/>
    </source>
</evidence>
<proteinExistence type="predicted"/>
<protein>
    <submittedName>
        <fullName evidence="3">Ribosomal protein S18 acetylase RimI</fullName>
    </submittedName>
</protein>
<dbReference type="PANTHER" id="PTHR13947">
    <property type="entry name" value="GNAT FAMILY N-ACETYLTRANSFERASE"/>
    <property type="match status" value="1"/>
</dbReference>
<keyword evidence="3" id="KW-0689">Ribosomal protein</keyword>
<reference evidence="3 4" key="1">
    <citation type="submission" date="2016-10" db="EMBL/GenBank/DDBJ databases">
        <authorList>
            <person name="de Groot N.N."/>
        </authorList>
    </citation>
    <scope>NUCLEOTIDE SEQUENCE [LARGE SCALE GENOMIC DNA]</scope>
    <source>
        <strain evidence="3 4">CGMCC 1.7054</strain>
    </source>
</reference>
<name>A0A1I7MNY9_9MICC</name>
<dbReference type="InterPro" id="IPR050769">
    <property type="entry name" value="NAT_camello-type"/>
</dbReference>
<keyword evidence="3" id="KW-0687">Ribonucleoprotein</keyword>
<dbReference type="EMBL" id="FPCG01000008">
    <property type="protein sequence ID" value="SFV23650.1"/>
    <property type="molecule type" value="Genomic_DNA"/>
</dbReference>
<dbReference type="PROSITE" id="PS51186">
    <property type="entry name" value="GNAT"/>
    <property type="match status" value="1"/>
</dbReference>
<organism evidence="3 4">
    <name type="scientific">Micrococcus terreus</name>
    <dbReference type="NCBI Taxonomy" id="574650"/>
    <lineage>
        <taxon>Bacteria</taxon>
        <taxon>Bacillati</taxon>
        <taxon>Actinomycetota</taxon>
        <taxon>Actinomycetes</taxon>
        <taxon>Micrococcales</taxon>
        <taxon>Micrococcaceae</taxon>
        <taxon>Micrococcus</taxon>
    </lineage>
</organism>
<accession>A0A1I7MNY9</accession>
<dbReference type="Gene3D" id="3.40.630.30">
    <property type="match status" value="1"/>
</dbReference>
<sequence>MNSTPIDLHGPRPTEPILQHGHVTVRDAVEADFGAIGELTVRAYIDGGHLQEGDHYLENLADVATRAAAARVLVAEVPGPDGTPVVAGSVVLSLPGMEMSELAQDGELEFRMLAVHPDHHRKGVARALVRTVIARAEAHEAISAVVLTTMETMLGAHRLYESEGFVRTPERDWCLSEIMTLTPGQPDKCFPVYRRPV</sequence>
<keyword evidence="4" id="KW-1185">Reference proteome</keyword>
<dbReference type="InterPro" id="IPR000182">
    <property type="entry name" value="GNAT_dom"/>
</dbReference>
<dbReference type="Pfam" id="PF00583">
    <property type="entry name" value="Acetyltransf_1"/>
    <property type="match status" value="1"/>
</dbReference>
<dbReference type="OrthoDB" id="273614at2"/>
<gene>
    <name evidence="3" type="ORF">SAMN04487966_10821</name>
</gene>
<feature type="domain" description="N-acetyltransferase" evidence="2">
    <location>
        <begin position="23"/>
        <end position="182"/>
    </location>
</feature>
<keyword evidence="1" id="KW-0808">Transferase</keyword>
<dbReference type="InterPro" id="IPR016181">
    <property type="entry name" value="Acyl_CoA_acyltransferase"/>
</dbReference>
<evidence type="ECO:0000256" key="1">
    <source>
        <dbReference type="ARBA" id="ARBA00022679"/>
    </source>
</evidence>
<dbReference type="RefSeq" id="WP_091697947.1">
    <property type="nucleotide sequence ID" value="NZ_FPCG01000008.1"/>
</dbReference>
<dbReference type="AlphaFoldDB" id="A0A1I7MNY9"/>
<dbReference type="GO" id="GO:0008080">
    <property type="term" value="F:N-acetyltransferase activity"/>
    <property type="evidence" value="ECO:0007669"/>
    <property type="project" value="InterPro"/>
</dbReference>
<dbReference type="GO" id="GO:0005840">
    <property type="term" value="C:ribosome"/>
    <property type="evidence" value="ECO:0007669"/>
    <property type="project" value="UniProtKB-KW"/>
</dbReference>
<dbReference type="Proteomes" id="UP000198881">
    <property type="component" value="Unassembled WGS sequence"/>
</dbReference>
<dbReference type="CDD" id="cd04301">
    <property type="entry name" value="NAT_SF"/>
    <property type="match status" value="1"/>
</dbReference>
<dbReference type="SUPFAM" id="SSF55729">
    <property type="entry name" value="Acyl-CoA N-acyltransferases (Nat)"/>
    <property type="match status" value="1"/>
</dbReference>